<evidence type="ECO:0000256" key="1">
    <source>
        <dbReference type="ARBA" id="ARBA00022491"/>
    </source>
</evidence>
<keyword evidence="6" id="KW-1185">Reference proteome</keyword>
<sequence>MVLKDHLVKLLSVKQISSITVKEICELADINRSTFYSHYSDQYDLLDKLEDEIIEDMKGYLSQFSYKKEEDSSEVIEKLLEYFASKYEICTTLLNDKIHTTFQKKVMIFANHFFMENWRAVTNLDEEPSEYMSTFIISGSIHVIKNWLNKGMDRTPKEMAEIINSLIYKGLFGVK</sequence>
<dbReference type="PANTHER" id="PTHR43479:SF7">
    <property type="entry name" value="TETR-FAMILY TRANSCRIPTIONAL REGULATOR"/>
    <property type="match status" value="1"/>
</dbReference>
<dbReference type="EMBL" id="JADCLJ010000020">
    <property type="protein sequence ID" value="MBE4908502.1"/>
    <property type="molecule type" value="Genomic_DNA"/>
</dbReference>
<dbReference type="InterPro" id="IPR001647">
    <property type="entry name" value="HTH_TetR"/>
</dbReference>
<dbReference type="InterPro" id="IPR050624">
    <property type="entry name" value="HTH-type_Tx_Regulator"/>
</dbReference>
<gene>
    <name evidence="5" type="ORF">IMZ08_10585</name>
</gene>
<dbReference type="Proteomes" id="UP001516662">
    <property type="component" value="Unassembled WGS sequence"/>
</dbReference>
<proteinExistence type="predicted"/>
<dbReference type="InterPro" id="IPR009057">
    <property type="entry name" value="Homeodomain-like_sf"/>
</dbReference>
<reference evidence="5 6" key="1">
    <citation type="submission" date="2020-10" db="EMBL/GenBank/DDBJ databases">
        <title>Bacillus sp. HD4P25, an endophyte from a halophyte.</title>
        <authorList>
            <person name="Sun J.-Q."/>
        </authorList>
    </citation>
    <scope>NUCLEOTIDE SEQUENCE [LARGE SCALE GENOMIC DNA]</scope>
    <source>
        <strain evidence="5 6">YIM 93174</strain>
    </source>
</reference>
<organism evidence="5 6">
    <name type="scientific">Litchfieldia luteola</name>
    <dbReference type="NCBI Taxonomy" id="682179"/>
    <lineage>
        <taxon>Bacteria</taxon>
        <taxon>Bacillati</taxon>
        <taxon>Bacillota</taxon>
        <taxon>Bacilli</taxon>
        <taxon>Bacillales</taxon>
        <taxon>Bacillaceae</taxon>
        <taxon>Litchfieldia</taxon>
    </lineage>
</organism>
<accession>A0ABR9QJ23</accession>
<evidence type="ECO:0000256" key="3">
    <source>
        <dbReference type="PROSITE-ProRule" id="PRU00335"/>
    </source>
</evidence>
<name>A0ABR9QJ23_9BACI</name>
<evidence type="ECO:0000313" key="6">
    <source>
        <dbReference type="Proteomes" id="UP001516662"/>
    </source>
</evidence>
<dbReference type="PANTHER" id="PTHR43479">
    <property type="entry name" value="ACREF/ENVCD OPERON REPRESSOR-RELATED"/>
    <property type="match status" value="1"/>
</dbReference>
<dbReference type="InterPro" id="IPR039532">
    <property type="entry name" value="TetR_C_Firmicutes"/>
</dbReference>
<evidence type="ECO:0000313" key="5">
    <source>
        <dbReference type="EMBL" id="MBE4908502.1"/>
    </source>
</evidence>
<evidence type="ECO:0000256" key="2">
    <source>
        <dbReference type="ARBA" id="ARBA00023125"/>
    </source>
</evidence>
<keyword evidence="1" id="KW-0678">Repressor</keyword>
<keyword evidence="2 3" id="KW-0238">DNA-binding</keyword>
<dbReference type="PROSITE" id="PS50977">
    <property type="entry name" value="HTH_TETR_2"/>
    <property type="match status" value="1"/>
</dbReference>
<dbReference type="Pfam" id="PF14278">
    <property type="entry name" value="TetR_C_8"/>
    <property type="match status" value="1"/>
</dbReference>
<dbReference type="Gene3D" id="1.10.357.10">
    <property type="entry name" value="Tetracycline Repressor, domain 2"/>
    <property type="match status" value="1"/>
</dbReference>
<feature type="DNA-binding region" description="H-T-H motif" evidence="3">
    <location>
        <begin position="20"/>
        <end position="39"/>
    </location>
</feature>
<dbReference type="SUPFAM" id="SSF46689">
    <property type="entry name" value="Homeodomain-like"/>
    <property type="match status" value="1"/>
</dbReference>
<feature type="domain" description="HTH tetR-type" evidence="4">
    <location>
        <begin position="1"/>
        <end position="57"/>
    </location>
</feature>
<evidence type="ECO:0000259" key="4">
    <source>
        <dbReference type="PROSITE" id="PS50977"/>
    </source>
</evidence>
<comment type="caution">
    <text evidence="5">The sequence shown here is derived from an EMBL/GenBank/DDBJ whole genome shotgun (WGS) entry which is preliminary data.</text>
</comment>
<protein>
    <submittedName>
        <fullName evidence="5">TetR/AcrR family transcriptional regulator</fullName>
    </submittedName>
</protein>